<dbReference type="InterPro" id="IPR011992">
    <property type="entry name" value="EF-hand-dom_pair"/>
</dbReference>
<dbReference type="PANTHER" id="PTHR10464:SF4">
    <property type="entry name" value="UREA TRANSPORTER"/>
    <property type="match status" value="1"/>
</dbReference>
<gene>
    <name evidence="9" type="ORF">OAUR00152_LOCUS6722</name>
</gene>
<comment type="catalytic activity">
    <reaction evidence="7">
        <text>urea(in) = urea(out)</text>
        <dbReference type="Rhea" id="RHEA:32799"/>
        <dbReference type="ChEBI" id="CHEBI:16199"/>
    </reaction>
</comment>
<dbReference type="SUPFAM" id="SSF47473">
    <property type="entry name" value="EF-hand"/>
    <property type="match status" value="1"/>
</dbReference>
<name>A0A7S4I2G3_9STRA</name>
<feature type="transmembrane region" description="Helical" evidence="8">
    <location>
        <begin position="385"/>
        <end position="403"/>
    </location>
</feature>
<evidence type="ECO:0000313" key="9">
    <source>
        <dbReference type="EMBL" id="CAE2216681.1"/>
    </source>
</evidence>
<dbReference type="AlphaFoldDB" id="A0A7S4I2G3"/>
<dbReference type="InterPro" id="IPR029020">
    <property type="entry name" value="Ammonium/urea_transptr"/>
</dbReference>
<reference evidence="9" key="1">
    <citation type="submission" date="2021-01" db="EMBL/GenBank/DDBJ databases">
        <authorList>
            <person name="Corre E."/>
            <person name="Pelletier E."/>
            <person name="Niang G."/>
            <person name="Scheremetjew M."/>
            <person name="Finn R."/>
            <person name="Kale V."/>
            <person name="Holt S."/>
            <person name="Cochrane G."/>
            <person name="Meng A."/>
            <person name="Brown T."/>
            <person name="Cohen L."/>
        </authorList>
    </citation>
    <scope>NUCLEOTIDE SEQUENCE</scope>
    <source>
        <strain evidence="9">Isolate 1302-5</strain>
    </source>
</reference>
<comment type="subcellular location">
    <subcellularLocation>
        <location evidence="1">Cell membrane</location>
        <topology evidence="1">Multi-pass membrane protein</topology>
    </subcellularLocation>
</comment>
<feature type="transmembrane region" description="Helical" evidence="8">
    <location>
        <begin position="265"/>
        <end position="289"/>
    </location>
</feature>
<keyword evidence="5 8" id="KW-1133">Transmembrane helix</keyword>
<feature type="transmembrane region" description="Helical" evidence="8">
    <location>
        <begin position="423"/>
        <end position="447"/>
    </location>
</feature>
<feature type="transmembrane region" description="Helical" evidence="8">
    <location>
        <begin position="459"/>
        <end position="478"/>
    </location>
</feature>
<feature type="transmembrane region" description="Helical" evidence="8">
    <location>
        <begin position="241"/>
        <end position="259"/>
    </location>
</feature>
<sequence length="769" mass="83624">MELTAWQSYDQTAKEARLLSNRKGRGSVAAAGGGRWLQQRRSLVGSNDTRTDNTGLRFRSVALDLADMETANNHRCRYTTQWSNFFDKAAGDERRGDEQAEGPIPVDKQKYLDPEILDNIRKMFRLYFEGSHHSTSEVEKDNKGGNDKYSSLFSAIDGTMPWLQGFITEANIPFSKSVLFVELCLRGIGQVYFQNNPISGLFILIGLFVQSSRVAVHGIIAVVSSNLFAFSLGFDKGLRRSGLFGYNALLVGLALASFYSREKNIGYSIAVAVCTVIFSCFSSILFVMLGKLLVPYKSPPLTLPFNMATIMYLLSTANMAKVNSSSVRESMLPVYNSTEVDTTISTAQFFIGAIRGPGQVFLANNVVSGLLILVGIAICSRISALAALVGSALGAAVAVAAGVPGTAVEFGMYGFNCSLTTTALFMLYIPSWGALTLGVLAGIMTVLAQQALTAFLQPFGLPFMTLPFCMASLPFVIIQGTTSLVIAVPLSTVTAPEDHLRKVKYLKDGFLFLKEALLEPGNVNAPNRPTYGKKLTKSLKLVSSVLEEDVMVEDCELDMSRKSTMSRVPSAGRSATVKAKRWSLKKRYAHKDSWVLEAAPAIFTALLSAGSEVICLQDFVGALQAAGLTEKRGLGFATLVFNLVDINNRSYLDRNEFVILALLSRALVEVQKRLAKFFDFVSLCGESINFDEIDSALDYLGEPGLTKNERDALLAAIGVDRDDGGMNVTEIINFVTVAKIKAVVSEHQRGDVGNDLSLRSYPSLHSAPL</sequence>
<evidence type="ECO:0000256" key="6">
    <source>
        <dbReference type="ARBA" id="ARBA00023136"/>
    </source>
</evidence>
<evidence type="ECO:0000256" key="5">
    <source>
        <dbReference type="ARBA" id="ARBA00022989"/>
    </source>
</evidence>
<keyword evidence="6 8" id="KW-0472">Membrane</keyword>
<dbReference type="EMBL" id="HBKQ01009960">
    <property type="protein sequence ID" value="CAE2216681.1"/>
    <property type="molecule type" value="Transcribed_RNA"/>
</dbReference>
<dbReference type="GO" id="GO:0005886">
    <property type="term" value="C:plasma membrane"/>
    <property type="evidence" value="ECO:0007669"/>
    <property type="project" value="UniProtKB-SubCell"/>
</dbReference>
<evidence type="ECO:0000256" key="7">
    <source>
        <dbReference type="ARBA" id="ARBA00033993"/>
    </source>
</evidence>
<evidence type="ECO:0000256" key="8">
    <source>
        <dbReference type="SAM" id="Phobius"/>
    </source>
</evidence>
<evidence type="ECO:0000256" key="3">
    <source>
        <dbReference type="ARBA" id="ARBA00022475"/>
    </source>
</evidence>
<keyword evidence="3" id="KW-1003">Cell membrane</keyword>
<dbReference type="PANTHER" id="PTHR10464">
    <property type="entry name" value="UREA TRANSPORTER"/>
    <property type="match status" value="1"/>
</dbReference>
<keyword evidence="4 8" id="KW-0812">Transmembrane</keyword>
<organism evidence="9">
    <name type="scientific">Odontella aurita</name>
    <dbReference type="NCBI Taxonomy" id="265563"/>
    <lineage>
        <taxon>Eukaryota</taxon>
        <taxon>Sar</taxon>
        <taxon>Stramenopiles</taxon>
        <taxon>Ochrophyta</taxon>
        <taxon>Bacillariophyta</taxon>
        <taxon>Mediophyceae</taxon>
        <taxon>Biddulphiophycidae</taxon>
        <taxon>Eupodiscales</taxon>
        <taxon>Odontellaceae</taxon>
        <taxon>Odontella</taxon>
    </lineage>
</organism>
<comment type="similarity">
    <text evidence="2">Belongs to the urea transporter family.</text>
</comment>
<evidence type="ECO:0000256" key="2">
    <source>
        <dbReference type="ARBA" id="ARBA00005914"/>
    </source>
</evidence>
<dbReference type="Gene3D" id="1.10.3430.10">
    <property type="entry name" value="Ammonium transporter AmtB like domains"/>
    <property type="match status" value="1"/>
</dbReference>
<protein>
    <submittedName>
        <fullName evidence="9">Uncharacterized protein</fullName>
    </submittedName>
</protein>
<evidence type="ECO:0000256" key="1">
    <source>
        <dbReference type="ARBA" id="ARBA00004651"/>
    </source>
</evidence>
<proteinExistence type="inferred from homology"/>
<accession>A0A7S4I2G3</accession>
<dbReference type="Gene3D" id="1.10.238.10">
    <property type="entry name" value="EF-hand"/>
    <property type="match status" value="1"/>
</dbReference>
<feature type="transmembrane region" description="Helical" evidence="8">
    <location>
        <begin position="360"/>
        <end position="378"/>
    </location>
</feature>
<evidence type="ECO:0000256" key="4">
    <source>
        <dbReference type="ARBA" id="ARBA00022692"/>
    </source>
</evidence>
<dbReference type="Pfam" id="PF03253">
    <property type="entry name" value="UT"/>
    <property type="match status" value="1"/>
</dbReference>
<dbReference type="InterPro" id="IPR004937">
    <property type="entry name" value="Urea_transporter"/>
</dbReference>
<dbReference type="GO" id="GO:0015204">
    <property type="term" value="F:urea transmembrane transporter activity"/>
    <property type="evidence" value="ECO:0007669"/>
    <property type="project" value="InterPro"/>
</dbReference>